<sequence length="66" mass="7320">MPFSRTEGGTPRQAPVQTGEDHTLFRIKPPRTSPETMEAKGWVDLISNPKNRARTAIIESVGPIFT</sequence>
<protein>
    <submittedName>
        <fullName evidence="2">Uncharacterized protein</fullName>
    </submittedName>
</protein>
<dbReference type="AlphaFoldDB" id="A0A7J6A4S9"/>
<accession>A0A7J6A4S9</accession>
<dbReference type="Proteomes" id="UP000593565">
    <property type="component" value="Unassembled WGS sequence"/>
</dbReference>
<evidence type="ECO:0000313" key="3">
    <source>
        <dbReference type="Proteomes" id="UP000593565"/>
    </source>
</evidence>
<dbReference type="EMBL" id="JAAGNN010000018">
    <property type="protein sequence ID" value="KAF4077733.1"/>
    <property type="molecule type" value="Genomic_DNA"/>
</dbReference>
<feature type="region of interest" description="Disordered" evidence="1">
    <location>
        <begin position="1"/>
        <end position="35"/>
    </location>
</feature>
<comment type="caution">
    <text evidence="2">The sequence shown here is derived from an EMBL/GenBank/DDBJ whole genome shotgun (WGS) entry which is preliminary data.</text>
</comment>
<proteinExistence type="predicted"/>
<evidence type="ECO:0000313" key="2">
    <source>
        <dbReference type="EMBL" id="KAF4077733.1"/>
    </source>
</evidence>
<keyword evidence="3" id="KW-1185">Reference proteome</keyword>
<evidence type="ECO:0000256" key="1">
    <source>
        <dbReference type="SAM" id="MobiDB-lite"/>
    </source>
</evidence>
<gene>
    <name evidence="2" type="ORF">AMELA_G00211460</name>
</gene>
<name>A0A7J6A4S9_AMEME</name>
<organism evidence="2 3">
    <name type="scientific">Ameiurus melas</name>
    <name type="common">Black bullhead</name>
    <name type="synonym">Silurus melas</name>
    <dbReference type="NCBI Taxonomy" id="219545"/>
    <lineage>
        <taxon>Eukaryota</taxon>
        <taxon>Metazoa</taxon>
        <taxon>Chordata</taxon>
        <taxon>Craniata</taxon>
        <taxon>Vertebrata</taxon>
        <taxon>Euteleostomi</taxon>
        <taxon>Actinopterygii</taxon>
        <taxon>Neopterygii</taxon>
        <taxon>Teleostei</taxon>
        <taxon>Ostariophysi</taxon>
        <taxon>Siluriformes</taxon>
        <taxon>Ictaluridae</taxon>
        <taxon>Ameiurus</taxon>
    </lineage>
</organism>
<reference evidence="2 3" key="1">
    <citation type="submission" date="2020-02" db="EMBL/GenBank/DDBJ databases">
        <title>A chromosome-scale genome assembly of the black bullhead catfish (Ameiurus melas).</title>
        <authorList>
            <person name="Wen M."/>
            <person name="Zham M."/>
            <person name="Cabau C."/>
            <person name="Klopp C."/>
            <person name="Donnadieu C."/>
            <person name="Roques C."/>
            <person name="Bouchez O."/>
            <person name="Lampietro C."/>
            <person name="Jouanno E."/>
            <person name="Herpin A."/>
            <person name="Louis A."/>
            <person name="Berthelot C."/>
            <person name="Parey E."/>
            <person name="Roest-Crollius H."/>
            <person name="Braasch I."/>
            <person name="Postlethwait J."/>
            <person name="Robinson-Rechavi M."/>
            <person name="Echchiki A."/>
            <person name="Begum T."/>
            <person name="Montfort J."/>
            <person name="Schartl M."/>
            <person name="Bobe J."/>
            <person name="Guiguen Y."/>
        </authorList>
    </citation>
    <scope>NUCLEOTIDE SEQUENCE [LARGE SCALE GENOMIC DNA]</scope>
    <source>
        <strain evidence="2">M_S1</strain>
        <tissue evidence="2">Blood</tissue>
    </source>
</reference>